<name>A0A1X7RZM3_ZYMT9</name>
<dbReference type="AlphaFoldDB" id="A0A1X7RZM3"/>
<sequence length="222" mass="25392">MSSPADPSSSSATVDTNPPTETFEEMKKQMLQHRAEEHYIMKRHGQTIDAEMMSRRSKDNFGLPAWKAHRDEVKACIRNLENGGEHNGDEIHARVLEILRAYVRDPGPWDMYLDCLKKRGDEANRRCFKLSHANIENAVLCRRKAEVDHRKAITDHDLFARTVDGVSDKTKTGTCAMARFFGGKPHEGGDRAKRARGNRFSRSCESTQEVHMYELISKFSQR</sequence>
<proteinExistence type="predicted"/>
<organism evidence="2 3">
    <name type="scientific">Zymoseptoria tritici (strain ST99CH_3D7)</name>
    <dbReference type="NCBI Taxonomy" id="1276538"/>
    <lineage>
        <taxon>Eukaryota</taxon>
        <taxon>Fungi</taxon>
        <taxon>Dikarya</taxon>
        <taxon>Ascomycota</taxon>
        <taxon>Pezizomycotina</taxon>
        <taxon>Dothideomycetes</taxon>
        <taxon>Dothideomycetidae</taxon>
        <taxon>Mycosphaerellales</taxon>
        <taxon>Mycosphaerellaceae</taxon>
        <taxon>Zymoseptoria</taxon>
    </lineage>
</organism>
<reference evidence="2 3" key="1">
    <citation type="submission" date="2016-06" db="EMBL/GenBank/DDBJ databases">
        <authorList>
            <person name="Kjaerup R.B."/>
            <person name="Dalgaard T.S."/>
            <person name="Juul-Madsen H.R."/>
        </authorList>
    </citation>
    <scope>NUCLEOTIDE SEQUENCE [LARGE SCALE GENOMIC DNA]</scope>
</reference>
<accession>A0A1X7RZM3</accession>
<dbReference type="Proteomes" id="UP000215127">
    <property type="component" value="Chromosome 7"/>
</dbReference>
<evidence type="ECO:0000313" key="2">
    <source>
        <dbReference type="EMBL" id="SMQ52829.1"/>
    </source>
</evidence>
<protein>
    <submittedName>
        <fullName evidence="2">Uncharacterized protein</fullName>
    </submittedName>
</protein>
<evidence type="ECO:0000313" key="3">
    <source>
        <dbReference type="Proteomes" id="UP000215127"/>
    </source>
</evidence>
<feature type="region of interest" description="Disordered" evidence="1">
    <location>
        <begin position="1"/>
        <end position="20"/>
    </location>
</feature>
<gene>
    <name evidence="2" type="ORF">ZT3D7_G7982</name>
</gene>
<dbReference type="EMBL" id="LT853698">
    <property type="protein sequence ID" value="SMQ52829.1"/>
    <property type="molecule type" value="Genomic_DNA"/>
</dbReference>
<keyword evidence="3" id="KW-1185">Reference proteome</keyword>
<evidence type="ECO:0000256" key="1">
    <source>
        <dbReference type="SAM" id="MobiDB-lite"/>
    </source>
</evidence>
<feature type="compositionally biased region" description="Low complexity" evidence="1">
    <location>
        <begin position="1"/>
        <end position="12"/>
    </location>
</feature>